<dbReference type="AlphaFoldDB" id="A0A0B7NHP8"/>
<sequence length="242" mass="26373">MTASSILITGGTSLVAAAMIRQTHSQSSAKPAVALSRSALPEASASRVHYVRGSVIDATCLQSVLRGNPNVVHTIGVFPDDNSESFDVNNQHSHCDSSITVACTMAGKFDPNKNARKDRRALAFVTSKREAEAALLGIEFRNRIRIVIFRPGVIYSFHRRFGIIPLVFGLFIIGFMARPLRAYIPSNLRFLTDLPLQDDDIANAVFEAIDNAAVEGIVDSDGIRLLAKAWGIKRIKSDLLLP</sequence>
<proteinExistence type="predicted"/>
<evidence type="ECO:0000313" key="2">
    <source>
        <dbReference type="EMBL" id="CEP15059.1"/>
    </source>
</evidence>
<keyword evidence="1" id="KW-1133">Transmembrane helix</keyword>
<organism evidence="2 3">
    <name type="scientific">Parasitella parasitica</name>
    <dbReference type="NCBI Taxonomy" id="35722"/>
    <lineage>
        <taxon>Eukaryota</taxon>
        <taxon>Fungi</taxon>
        <taxon>Fungi incertae sedis</taxon>
        <taxon>Mucoromycota</taxon>
        <taxon>Mucoromycotina</taxon>
        <taxon>Mucoromycetes</taxon>
        <taxon>Mucorales</taxon>
        <taxon>Mucorineae</taxon>
        <taxon>Mucoraceae</taxon>
        <taxon>Parasitella</taxon>
    </lineage>
</organism>
<evidence type="ECO:0000313" key="3">
    <source>
        <dbReference type="Proteomes" id="UP000054107"/>
    </source>
</evidence>
<dbReference type="EMBL" id="LN731842">
    <property type="protein sequence ID" value="CEP15059.1"/>
    <property type="molecule type" value="Genomic_DNA"/>
</dbReference>
<evidence type="ECO:0000256" key="1">
    <source>
        <dbReference type="SAM" id="Phobius"/>
    </source>
</evidence>
<keyword evidence="3" id="KW-1185">Reference proteome</keyword>
<dbReference type="STRING" id="35722.A0A0B7NHP8"/>
<dbReference type="SUPFAM" id="SSF51735">
    <property type="entry name" value="NAD(P)-binding Rossmann-fold domains"/>
    <property type="match status" value="1"/>
</dbReference>
<dbReference type="Proteomes" id="UP000054107">
    <property type="component" value="Unassembled WGS sequence"/>
</dbReference>
<protein>
    <recommendedName>
        <fullName evidence="4">NAD(P)-binding domain-containing protein</fullName>
    </recommendedName>
</protein>
<keyword evidence="1" id="KW-0472">Membrane</keyword>
<gene>
    <name evidence="2" type="primary">PARPA_09257.1 scaffold 35931</name>
</gene>
<name>A0A0B7NHP8_9FUNG</name>
<dbReference type="OrthoDB" id="2240860at2759"/>
<dbReference type="InterPro" id="IPR036291">
    <property type="entry name" value="NAD(P)-bd_dom_sf"/>
</dbReference>
<dbReference type="Gene3D" id="3.40.50.720">
    <property type="entry name" value="NAD(P)-binding Rossmann-like Domain"/>
    <property type="match status" value="1"/>
</dbReference>
<keyword evidence="1" id="KW-0812">Transmembrane</keyword>
<evidence type="ECO:0008006" key="4">
    <source>
        <dbReference type="Google" id="ProtNLM"/>
    </source>
</evidence>
<reference evidence="2 3" key="1">
    <citation type="submission" date="2014-09" db="EMBL/GenBank/DDBJ databases">
        <authorList>
            <person name="Ellenberger Sabrina"/>
        </authorList>
    </citation>
    <scope>NUCLEOTIDE SEQUENCE [LARGE SCALE GENOMIC DNA]</scope>
    <source>
        <strain evidence="2 3">CBS 412.66</strain>
    </source>
</reference>
<accession>A0A0B7NHP8</accession>
<feature type="transmembrane region" description="Helical" evidence="1">
    <location>
        <begin position="161"/>
        <end position="180"/>
    </location>
</feature>